<dbReference type="Pfam" id="PF00501">
    <property type="entry name" value="AMP-binding"/>
    <property type="match status" value="1"/>
</dbReference>
<dbReference type="Gene3D" id="3.30.300.30">
    <property type="match status" value="1"/>
</dbReference>
<keyword evidence="2" id="KW-0436">Ligase</keyword>
<comment type="similarity">
    <text evidence="1">Belongs to the ATP-dependent AMP-binding enzyme family.</text>
</comment>
<evidence type="ECO:0000313" key="6">
    <source>
        <dbReference type="Proteomes" id="UP001589747"/>
    </source>
</evidence>
<evidence type="ECO:0000313" key="5">
    <source>
        <dbReference type="EMBL" id="MFB9327859.1"/>
    </source>
</evidence>
<evidence type="ECO:0000259" key="3">
    <source>
        <dbReference type="Pfam" id="PF00501"/>
    </source>
</evidence>
<evidence type="ECO:0000259" key="4">
    <source>
        <dbReference type="Pfam" id="PF13193"/>
    </source>
</evidence>
<sequence>MLSVNHDRFDEHAFMVRYAEMEGVGAYRNPAGKRYAVCVIHAFDLIAIVLYLRERGGSVLLMHDATPFQSAVETARKADCACLIYGRWNEALELGGASDYEPSILQYSSGTSRAPTLIARSWGQVATEIEHYNHLFRQEGGIQPIILVPVSHSFGLIAGTLASMARGEEPAVIQHKNPKFALQAIRGRTRSLVYTVPFLFGILDAMAQEEDRFHRMVISGSPPSDPLMDRMKFRAGEVWQQYGCTEAGCISLAKNPAGASDVGHSLGHLKVAIVPNEAEHASQGHGEIVVSIGNDTIRTRDLGMRNPRDGRLHVLGRLDDMINVSGLKVIPSEVESVLMRMPGIKESLVLRTAHKVAGEAVRAMVVAASEVEEKEVRAWCMAYLPPHKVPSVIDMVEQIPRTPAGKISRTHIERMER</sequence>
<dbReference type="SUPFAM" id="SSF56801">
    <property type="entry name" value="Acetyl-CoA synthetase-like"/>
    <property type="match status" value="1"/>
</dbReference>
<dbReference type="Gene3D" id="3.40.50.12780">
    <property type="entry name" value="N-terminal domain of ligase-like"/>
    <property type="match status" value="1"/>
</dbReference>
<dbReference type="EMBL" id="JBHMDO010000031">
    <property type="protein sequence ID" value="MFB9327859.1"/>
    <property type="molecule type" value="Genomic_DNA"/>
</dbReference>
<keyword evidence="6" id="KW-1185">Reference proteome</keyword>
<reference evidence="5 6" key="1">
    <citation type="submission" date="2024-09" db="EMBL/GenBank/DDBJ databases">
        <authorList>
            <person name="Sun Q."/>
            <person name="Mori K."/>
        </authorList>
    </citation>
    <scope>NUCLEOTIDE SEQUENCE [LARGE SCALE GENOMIC DNA]</scope>
    <source>
        <strain evidence="5 6">TISTR 2452</strain>
    </source>
</reference>
<name>A0ABV5KRQ0_9BACL</name>
<evidence type="ECO:0000256" key="1">
    <source>
        <dbReference type="ARBA" id="ARBA00006432"/>
    </source>
</evidence>
<dbReference type="CDD" id="cd04433">
    <property type="entry name" value="AFD_class_I"/>
    <property type="match status" value="1"/>
</dbReference>
<dbReference type="InterPro" id="IPR042099">
    <property type="entry name" value="ANL_N_sf"/>
</dbReference>
<dbReference type="InterPro" id="IPR000873">
    <property type="entry name" value="AMP-dep_synth/lig_dom"/>
</dbReference>
<dbReference type="Proteomes" id="UP001589747">
    <property type="component" value="Unassembled WGS sequence"/>
</dbReference>
<comment type="caution">
    <text evidence="5">The sequence shown here is derived from an EMBL/GenBank/DDBJ whole genome shotgun (WGS) entry which is preliminary data.</text>
</comment>
<proteinExistence type="inferred from homology"/>
<dbReference type="InterPro" id="IPR045851">
    <property type="entry name" value="AMP-bd_C_sf"/>
</dbReference>
<feature type="domain" description="AMP-binding enzyme C-terminal" evidence="4">
    <location>
        <begin position="333"/>
        <end position="406"/>
    </location>
</feature>
<protein>
    <submittedName>
        <fullName evidence="5">AMP-binding protein</fullName>
    </submittedName>
</protein>
<dbReference type="Pfam" id="PF13193">
    <property type="entry name" value="AMP-binding_C"/>
    <property type="match status" value="1"/>
</dbReference>
<dbReference type="PANTHER" id="PTHR43201">
    <property type="entry name" value="ACYL-COA SYNTHETASE"/>
    <property type="match status" value="1"/>
</dbReference>
<feature type="domain" description="AMP-dependent synthetase/ligase" evidence="3">
    <location>
        <begin position="101"/>
        <end position="291"/>
    </location>
</feature>
<gene>
    <name evidence="5" type="ORF">ACFFSY_18180</name>
</gene>
<organism evidence="5 6">
    <name type="scientific">Paenibacillus aurantiacus</name>
    <dbReference type="NCBI Taxonomy" id="1936118"/>
    <lineage>
        <taxon>Bacteria</taxon>
        <taxon>Bacillati</taxon>
        <taxon>Bacillota</taxon>
        <taxon>Bacilli</taxon>
        <taxon>Bacillales</taxon>
        <taxon>Paenibacillaceae</taxon>
        <taxon>Paenibacillus</taxon>
    </lineage>
</organism>
<dbReference type="PANTHER" id="PTHR43201:SF5">
    <property type="entry name" value="MEDIUM-CHAIN ACYL-COA LIGASE ACSF2, MITOCHONDRIAL"/>
    <property type="match status" value="1"/>
</dbReference>
<dbReference type="RefSeq" id="WP_377496607.1">
    <property type="nucleotide sequence ID" value="NZ_JBHMDO010000031.1"/>
</dbReference>
<accession>A0ABV5KRQ0</accession>
<dbReference type="InterPro" id="IPR025110">
    <property type="entry name" value="AMP-bd_C"/>
</dbReference>
<evidence type="ECO:0000256" key="2">
    <source>
        <dbReference type="ARBA" id="ARBA00022598"/>
    </source>
</evidence>